<gene>
    <name evidence="1" type="ORF">R3I93_013603</name>
</gene>
<keyword evidence="2" id="KW-1185">Reference proteome</keyword>
<comment type="caution">
    <text evidence="1">The sequence shown here is derived from an EMBL/GenBank/DDBJ whole genome shotgun (WGS) entry which is preliminary data.</text>
</comment>
<proteinExistence type="predicted"/>
<dbReference type="AlphaFoldDB" id="A0AAN9CRV8"/>
<sequence>MSFSSGYALRIPKICSALRPNAAMKHSTKHLPDPFLFKRLLEESTYCQVAISAAKYQHTAPVYRFSTAGKKMLQQHRE</sequence>
<dbReference type="EMBL" id="JAYKXH010000014">
    <property type="protein sequence ID" value="KAK7145922.1"/>
    <property type="molecule type" value="Genomic_DNA"/>
</dbReference>
<protein>
    <submittedName>
        <fullName evidence="1">Uncharacterized protein</fullName>
    </submittedName>
</protein>
<dbReference type="Proteomes" id="UP001364617">
    <property type="component" value="Unassembled WGS sequence"/>
</dbReference>
<reference evidence="1 2" key="1">
    <citation type="submission" date="2024-02" db="EMBL/GenBank/DDBJ databases">
        <title>Chromosome-level genome assembly of the Eurasian Minnow (Phoxinus phoxinus).</title>
        <authorList>
            <person name="Oriowo T.O."/>
            <person name="Martin S."/>
            <person name="Stange M."/>
            <person name="Chrysostomakis Y."/>
            <person name="Brown T."/>
            <person name="Winkler S."/>
            <person name="Kukowka S."/>
            <person name="Myers E.W."/>
            <person name="Bohne A."/>
        </authorList>
    </citation>
    <scope>NUCLEOTIDE SEQUENCE [LARGE SCALE GENOMIC DNA]</scope>
    <source>
        <strain evidence="1">ZFMK-TIS-60720</strain>
        <tissue evidence="1">Whole Organism</tissue>
    </source>
</reference>
<evidence type="ECO:0000313" key="1">
    <source>
        <dbReference type="EMBL" id="KAK7145922.1"/>
    </source>
</evidence>
<accession>A0AAN9CRV8</accession>
<organism evidence="1 2">
    <name type="scientific">Phoxinus phoxinus</name>
    <name type="common">Eurasian minnow</name>
    <dbReference type="NCBI Taxonomy" id="58324"/>
    <lineage>
        <taxon>Eukaryota</taxon>
        <taxon>Metazoa</taxon>
        <taxon>Chordata</taxon>
        <taxon>Craniata</taxon>
        <taxon>Vertebrata</taxon>
        <taxon>Euteleostomi</taxon>
        <taxon>Actinopterygii</taxon>
        <taxon>Neopterygii</taxon>
        <taxon>Teleostei</taxon>
        <taxon>Ostariophysi</taxon>
        <taxon>Cypriniformes</taxon>
        <taxon>Leuciscidae</taxon>
        <taxon>Phoxininae</taxon>
        <taxon>Phoxinus</taxon>
    </lineage>
</organism>
<name>A0AAN9CRV8_9TELE</name>
<evidence type="ECO:0000313" key="2">
    <source>
        <dbReference type="Proteomes" id="UP001364617"/>
    </source>
</evidence>